<reference evidence="2 3" key="3">
    <citation type="submission" date="2020-02" db="EMBL/GenBank/DDBJ databases">
        <title>Newly sequenced genome of strain CSTR1 showed variability in Candidatus Kuenenia stuttgartiensis genomes.</title>
        <authorList>
            <person name="Ding C."/>
            <person name="Adrian L."/>
        </authorList>
    </citation>
    <scope>NUCLEOTIDE SEQUENCE [LARGE SCALE GENOMIC DNA]</scope>
    <source>
        <strain evidence="2 3">CSTR1</strain>
    </source>
</reference>
<reference evidence="1" key="1">
    <citation type="journal article" date="2006" name="Nature">
        <title>Deciphering the evolution and metabolism of an anammox bacterium from a community genome.</title>
        <authorList>
            <person name="Strous M."/>
            <person name="Pelletier E."/>
            <person name="Mangenot S."/>
            <person name="Rattei T."/>
            <person name="Lehner A."/>
            <person name="Taylor M.W."/>
            <person name="Horn M."/>
            <person name="Daims H."/>
            <person name="Bartol-Mavel D."/>
            <person name="Wincker P."/>
            <person name="Barbe V."/>
            <person name="Fonknechten N."/>
            <person name="Vallenet D."/>
            <person name="Segurens B."/>
            <person name="Schenowitz-Truong C."/>
            <person name="Medigue C."/>
            <person name="Collingro A."/>
            <person name="Snel B."/>
            <person name="Dutilh B.E."/>
            <person name="OpDenCamp H.J.M."/>
            <person name="vanDerDrift C."/>
            <person name="Cirpus I."/>
            <person name="vanDePas-Schoonen K.T."/>
            <person name="Harhangi H.R."/>
            <person name="vanNiftrik L."/>
            <person name="Schmid M."/>
            <person name="Keltjens J."/>
            <person name="vanDeVossenberg J."/>
            <person name="Kartal B."/>
            <person name="Meier H."/>
            <person name="Frishman D."/>
            <person name="Huynen M.A."/>
            <person name="Mewes H."/>
            <person name="Weissenbach J."/>
            <person name="Jetten M.S.M."/>
            <person name="Wagner M."/>
            <person name="LePaslier D."/>
        </authorList>
    </citation>
    <scope>NUCLEOTIDE SEQUENCE</scope>
</reference>
<organism evidence="1">
    <name type="scientific">Kuenenia stuttgartiensis</name>
    <dbReference type="NCBI Taxonomy" id="174633"/>
    <lineage>
        <taxon>Bacteria</taxon>
        <taxon>Pseudomonadati</taxon>
        <taxon>Planctomycetota</taxon>
        <taxon>Candidatus Brocadiia</taxon>
        <taxon>Candidatus Brocadiales</taxon>
        <taxon>Candidatus Brocadiaceae</taxon>
        <taxon>Candidatus Kuenenia</taxon>
    </lineage>
</organism>
<evidence type="ECO:0000313" key="2">
    <source>
        <dbReference type="EMBL" id="QII10679.1"/>
    </source>
</evidence>
<dbReference type="AlphaFoldDB" id="Q1Q0W0"/>
<accession>Q1Q0W0</accession>
<evidence type="ECO:0000313" key="3">
    <source>
        <dbReference type="Proteomes" id="UP000501926"/>
    </source>
</evidence>
<evidence type="ECO:0000313" key="1">
    <source>
        <dbReference type="EMBL" id="CAJ73643.1"/>
    </source>
</evidence>
<dbReference type="EMBL" id="CT573071">
    <property type="protein sequence ID" value="CAJ73643.1"/>
    <property type="molecule type" value="Genomic_DNA"/>
</dbReference>
<reference evidence="1" key="2">
    <citation type="submission" date="2006-01" db="EMBL/GenBank/DDBJ databases">
        <authorList>
            <person name="Genoscope"/>
        </authorList>
    </citation>
    <scope>NUCLEOTIDE SEQUENCE</scope>
</reference>
<dbReference type="Proteomes" id="UP000501926">
    <property type="component" value="Chromosome"/>
</dbReference>
<gene>
    <name evidence="2" type="ORF">KsCSTR_13000</name>
    <name evidence="1" type="ORF">kuste2891</name>
</gene>
<name>Q1Q0W0_KUEST</name>
<protein>
    <submittedName>
        <fullName evidence="1">Uncharacterized protein</fullName>
    </submittedName>
</protein>
<sequence>MGKGECGKSKGTGIYFVTQQKDVQLLERVHKKLSCMEDRYIKVYKADNQR</sequence>
<dbReference type="EMBL" id="CP049055">
    <property type="protein sequence ID" value="QII10679.1"/>
    <property type="molecule type" value="Genomic_DNA"/>
</dbReference>
<proteinExistence type="predicted"/>